<feature type="region of interest" description="Disordered" evidence="1">
    <location>
        <begin position="1"/>
        <end position="55"/>
    </location>
</feature>
<reference evidence="2" key="1">
    <citation type="submission" date="2023-10" db="EMBL/GenBank/DDBJ databases">
        <authorList>
            <person name="Chen Y."/>
            <person name="Shah S."/>
            <person name="Dougan E. K."/>
            <person name="Thang M."/>
            <person name="Chan C."/>
        </authorList>
    </citation>
    <scope>NUCLEOTIDE SEQUENCE [LARGE SCALE GENOMIC DNA]</scope>
</reference>
<evidence type="ECO:0000256" key="1">
    <source>
        <dbReference type="SAM" id="MobiDB-lite"/>
    </source>
</evidence>
<evidence type="ECO:0000313" key="2">
    <source>
        <dbReference type="EMBL" id="CAK0827804.1"/>
    </source>
</evidence>
<dbReference type="CDD" id="cd00590">
    <property type="entry name" value="RRM_SF"/>
    <property type="match status" value="1"/>
</dbReference>
<dbReference type="EMBL" id="CAUYUJ010009835">
    <property type="protein sequence ID" value="CAK0827804.1"/>
    <property type="molecule type" value="Genomic_DNA"/>
</dbReference>
<proteinExistence type="predicted"/>
<organism evidence="2 3">
    <name type="scientific">Prorocentrum cordatum</name>
    <dbReference type="NCBI Taxonomy" id="2364126"/>
    <lineage>
        <taxon>Eukaryota</taxon>
        <taxon>Sar</taxon>
        <taxon>Alveolata</taxon>
        <taxon>Dinophyceae</taxon>
        <taxon>Prorocentrales</taxon>
        <taxon>Prorocentraceae</taxon>
        <taxon>Prorocentrum</taxon>
    </lineage>
</organism>
<dbReference type="InterPro" id="IPR012677">
    <property type="entry name" value="Nucleotide-bd_a/b_plait_sf"/>
</dbReference>
<name>A0ABN9S7N9_9DINO</name>
<dbReference type="Gene3D" id="3.30.70.330">
    <property type="match status" value="1"/>
</dbReference>
<dbReference type="InterPro" id="IPR035979">
    <property type="entry name" value="RBD_domain_sf"/>
</dbReference>
<evidence type="ECO:0008006" key="4">
    <source>
        <dbReference type="Google" id="ProtNLM"/>
    </source>
</evidence>
<feature type="compositionally biased region" description="Low complexity" evidence="1">
    <location>
        <begin position="1"/>
        <end position="45"/>
    </location>
</feature>
<sequence>MAWASGRRGAPAGPSAAARPQPSAARSAQPGAPARGAAPARQQQATVSTDEDGEYTLEMRNFPGSWVAPDNFQQLDAKIKHLLEKFGKLREAPTITGSGSSVVASATFLDRQSAERAALTLHGVDSRTEAEKRAVNKRPPTDREKFDVKMVQRRRKLRPGEKTCRLALSPLPSSWIDQDIQEMCNEYGGVHSVESDGPCRFVVTFASPGAAENAANSLSGLSLEDGTGSVSRLQCELLPQDDAAPPRTAAEPAVDR</sequence>
<dbReference type="Proteomes" id="UP001189429">
    <property type="component" value="Unassembled WGS sequence"/>
</dbReference>
<keyword evidence="3" id="KW-1185">Reference proteome</keyword>
<dbReference type="SUPFAM" id="SSF54928">
    <property type="entry name" value="RNA-binding domain, RBD"/>
    <property type="match status" value="1"/>
</dbReference>
<protein>
    <recommendedName>
        <fullName evidence="4">RRM domain-containing protein</fullName>
    </recommendedName>
</protein>
<comment type="caution">
    <text evidence="2">The sequence shown here is derived from an EMBL/GenBank/DDBJ whole genome shotgun (WGS) entry which is preliminary data.</text>
</comment>
<feature type="non-terminal residue" evidence="2">
    <location>
        <position position="256"/>
    </location>
</feature>
<evidence type="ECO:0000313" key="3">
    <source>
        <dbReference type="Proteomes" id="UP001189429"/>
    </source>
</evidence>
<feature type="region of interest" description="Disordered" evidence="1">
    <location>
        <begin position="237"/>
        <end position="256"/>
    </location>
</feature>
<accession>A0ABN9S7N9</accession>
<gene>
    <name evidence="2" type="ORF">PCOR1329_LOCUS27244</name>
</gene>